<dbReference type="HAMAP" id="MF_00527">
    <property type="entry name" value="3MGH"/>
    <property type="match status" value="1"/>
</dbReference>
<reference evidence="6 7" key="1">
    <citation type="submission" date="2024-03" db="EMBL/GenBank/DDBJ databases">
        <title>Natural products discovery in diverse microorganisms through a two-stage MS feature dereplication strategy.</title>
        <authorList>
            <person name="Zhang R."/>
        </authorList>
    </citation>
    <scope>NUCLEOTIDE SEQUENCE [LARGE SCALE GENOMIC DNA]</scope>
    <source>
        <strain evidence="6 7">18930</strain>
    </source>
</reference>
<name>A0ABZ2PTK5_9NOCA</name>
<proteinExistence type="inferred from homology"/>
<dbReference type="GO" id="GO:0016798">
    <property type="term" value="F:hydrolase activity, acting on glycosyl bonds"/>
    <property type="evidence" value="ECO:0007669"/>
    <property type="project" value="UniProtKB-KW"/>
</dbReference>
<keyword evidence="7" id="KW-1185">Reference proteome</keyword>
<organism evidence="6 7">
    <name type="scientific">Rhodococcus sovatensis</name>
    <dbReference type="NCBI Taxonomy" id="1805840"/>
    <lineage>
        <taxon>Bacteria</taxon>
        <taxon>Bacillati</taxon>
        <taxon>Actinomycetota</taxon>
        <taxon>Actinomycetes</taxon>
        <taxon>Mycobacteriales</taxon>
        <taxon>Nocardiaceae</taxon>
        <taxon>Rhodococcus</taxon>
    </lineage>
</organism>
<keyword evidence="2 5" id="KW-0227">DNA damage</keyword>
<keyword evidence="3 5" id="KW-0378">Hydrolase</keyword>
<dbReference type="InterPro" id="IPR011034">
    <property type="entry name" value="Formyl_transferase-like_C_sf"/>
</dbReference>
<evidence type="ECO:0000256" key="2">
    <source>
        <dbReference type="ARBA" id="ARBA00022763"/>
    </source>
</evidence>
<dbReference type="Proteomes" id="UP001432000">
    <property type="component" value="Chromosome"/>
</dbReference>
<accession>A0ABZ2PTK5</accession>
<dbReference type="NCBIfam" id="NF002003">
    <property type="entry name" value="PRK00802.1-3"/>
    <property type="match status" value="1"/>
</dbReference>
<dbReference type="EC" id="3.2.2.-" evidence="5"/>
<keyword evidence="4 5" id="KW-0234">DNA repair</keyword>
<dbReference type="NCBIfam" id="TIGR00567">
    <property type="entry name" value="3mg"/>
    <property type="match status" value="1"/>
</dbReference>
<gene>
    <name evidence="6" type="ORF">WDS16_08090</name>
</gene>
<keyword evidence="6" id="KW-0326">Glycosidase</keyword>
<sequence>MDVDVDILRAHPTEAARRLVGARIRAGDVVMRIVEVEAYGGPDAGAWPDPAAHSFRGPTPRNSVMFGPAGRLYVYLSYGMHLCVNITCGPDGDAAAVLLRAGEVVEGLDTVRARRGQRPVVAKLASGPGNLGQALGVTLSDNGIDVLDSASSITLFDCADVDAHVDIAEGPRVGVSTAADRPWRFWIRGSAAISSYRRSPRAAPA</sequence>
<dbReference type="SUPFAM" id="SSF50486">
    <property type="entry name" value="FMT C-terminal domain-like"/>
    <property type="match status" value="1"/>
</dbReference>
<dbReference type="Gene3D" id="3.10.300.10">
    <property type="entry name" value="Methylpurine-DNA glycosylase (MPG)"/>
    <property type="match status" value="1"/>
</dbReference>
<evidence type="ECO:0000256" key="3">
    <source>
        <dbReference type="ARBA" id="ARBA00022801"/>
    </source>
</evidence>
<dbReference type="PANTHER" id="PTHR10429">
    <property type="entry name" value="DNA-3-METHYLADENINE GLYCOSYLASE"/>
    <property type="match status" value="1"/>
</dbReference>
<evidence type="ECO:0000313" key="6">
    <source>
        <dbReference type="EMBL" id="WXG71600.1"/>
    </source>
</evidence>
<evidence type="ECO:0000256" key="1">
    <source>
        <dbReference type="ARBA" id="ARBA00009232"/>
    </source>
</evidence>
<comment type="similarity">
    <text evidence="1 5">Belongs to the DNA glycosylase MPG family.</text>
</comment>
<dbReference type="Pfam" id="PF02245">
    <property type="entry name" value="Pur_DNA_glyco"/>
    <property type="match status" value="1"/>
</dbReference>
<evidence type="ECO:0000256" key="5">
    <source>
        <dbReference type="HAMAP-Rule" id="MF_00527"/>
    </source>
</evidence>
<dbReference type="CDD" id="cd00540">
    <property type="entry name" value="AAG"/>
    <property type="match status" value="1"/>
</dbReference>
<dbReference type="InterPro" id="IPR036995">
    <property type="entry name" value="MPG_sf"/>
</dbReference>
<dbReference type="InterPro" id="IPR003180">
    <property type="entry name" value="MPG"/>
</dbReference>
<dbReference type="EMBL" id="CP147846">
    <property type="protein sequence ID" value="WXG71600.1"/>
    <property type="molecule type" value="Genomic_DNA"/>
</dbReference>
<evidence type="ECO:0000313" key="7">
    <source>
        <dbReference type="Proteomes" id="UP001432000"/>
    </source>
</evidence>
<dbReference type="PANTHER" id="PTHR10429:SF0">
    <property type="entry name" value="DNA-3-METHYLADENINE GLYCOSYLASE"/>
    <property type="match status" value="1"/>
</dbReference>
<evidence type="ECO:0000256" key="4">
    <source>
        <dbReference type="ARBA" id="ARBA00023204"/>
    </source>
</evidence>
<protein>
    <recommendedName>
        <fullName evidence="5">Putative 3-methyladenine DNA glycosylase</fullName>
        <ecNumber evidence="5">3.2.2.-</ecNumber>
    </recommendedName>
</protein>